<feature type="domain" description="Response regulatory" evidence="17">
    <location>
        <begin position="1299"/>
        <end position="1419"/>
    </location>
</feature>
<proteinExistence type="inferred from homology"/>
<keyword evidence="9" id="KW-0949">S-adenosyl-L-methionine</keyword>
<dbReference type="PRINTS" id="PR00996">
    <property type="entry name" value="CHERMTFRASE"/>
</dbReference>
<evidence type="ECO:0000313" key="21">
    <source>
        <dbReference type="Proteomes" id="UP000715781"/>
    </source>
</evidence>
<dbReference type="InterPro" id="IPR001789">
    <property type="entry name" value="Sig_transdc_resp-reg_receiver"/>
</dbReference>
<dbReference type="GO" id="GO:0006935">
    <property type="term" value="P:chemotaxis"/>
    <property type="evidence" value="ECO:0007669"/>
    <property type="project" value="UniProtKB-UniRule"/>
</dbReference>
<dbReference type="Gene3D" id="3.40.50.150">
    <property type="entry name" value="Vaccinia Virus protein VP39"/>
    <property type="match status" value="1"/>
</dbReference>
<keyword evidence="7" id="KW-0489">Methyltransferase</keyword>
<dbReference type="Pfam" id="PF00512">
    <property type="entry name" value="HisKA"/>
    <property type="match status" value="1"/>
</dbReference>
<feature type="active site" evidence="12">
    <location>
        <position position="42"/>
    </location>
</feature>
<dbReference type="InterPro" id="IPR003661">
    <property type="entry name" value="HisK_dim/P_dom"/>
</dbReference>
<organism evidence="20 21">
    <name type="scientific">Mojavia pulchra JT2-VF2</name>
    <dbReference type="NCBI Taxonomy" id="287848"/>
    <lineage>
        <taxon>Bacteria</taxon>
        <taxon>Bacillati</taxon>
        <taxon>Cyanobacteriota</taxon>
        <taxon>Cyanophyceae</taxon>
        <taxon>Nostocales</taxon>
        <taxon>Nostocaceae</taxon>
    </lineage>
</organism>
<dbReference type="SUPFAM" id="SSF47384">
    <property type="entry name" value="Homodimeric domain of signal transducing histidine kinase"/>
    <property type="match status" value="1"/>
</dbReference>
<dbReference type="InterPro" id="IPR005467">
    <property type="entry name" value="His_kinase_dom"/>
</dbReference>
<dbReference type="PANTHER" id="PTHR24422">
    <property type="entry name" value="CHEMOTAXIS PROTEIN METHYLTRANSFERASE"/>
    <property type="match status" value="1"/>
</dbReference>
<dbReference type="EC" id="2.1.1.80" evidence="5"/>
<dbReference type="Pfam" id="PF01339">
    <property type="entry name" value="CheB_methylest"/>
    <property type="match status" value="1"/>
</dbReference>
<feature type="coiled-coil region" evidence="14">
    <location>
        <begin position="709"/>
        <end position="771"/>
    </location>
</feature>
<comment type="caution">
    <text evidence="20">The sequence shown here is derived from an EMBL/GenBank/DDBJ whole genome shotgun (WGS) entry which is preliminary data.</text>
</comment>
<reference evidence="20" key="1">
    <citation type="submission" date="2021-05" db="EMBL/GenBank/DDBJ databases">
        <authorList>
            <person name="Pietrasiak N."/>
            <person name="Ward R."/>
            <person name="Stajich J.E."/>
            <person name="Kurbessoian T."/>
        </authorList>
    </citation>
    <scope>NUCLEOTIDE SEQUENCE</scope>
    <source>
        <strain evidence="20">JT2-VF2</strain>
    </source>
</reference>
<dbReference type="Pfam" id="PF13596">
    <property type="entry name" value="PAS_10"/>
    <property type="match status" value="1"/>
</dbReference>
<name>A0A951PZY8_9NOST</name>
<evidence type="ECO:0000256" key="6">
    <source>
        <dbReference type="ARBA" id="ARBA00022553"/>
    </source>
</evidence>
<dbReference type="EC" id="2.7.13.3" evidence="4"/>
<comment type="catalytic activity">
    <reaction evidence="1">
        <text>ATP + protein L-histidine = ADP + protein N-phospho-L-histidine.</text>
        <dbReference type="EC" id="2.7.13.3"/>
    </reaction>
</comment>
<dbReference type="SMART" id="SM00448">
    <property type="entry name" value="REC"/>
    <property type="match status" value="1"/>
</dbReference>
<dbReference type="Pfam" id="PF03705">
    <property type="entry name" value="CheR_N"/>
    <property type="match status" value="1"/>
</dbReference>
<dbReference type="SUPFAM" id="SSF53335">
    <property type="entry name" value="S-adenosyl-L-methionine-dependent methyltransferases"/>
    <property type="match status" value="1"/>
</dbReference>
<evidence type="ECO:0000256" key="9">
    <source>
        <dbReference type="ARBA" id="ARBA00022691"/>
    </source>
</evidence>
<dbReference type="GO" id="GO:0005737">
    <property type="term" value="C:cytoplasm"/>
    <property type="evidence" value="ECO:0007669"/>
    <property type="project" value="InterPro"/>
</dbReference>
<evidence type="ECO:0000256" key="2">
    <source>
        <dbReference type="ARBA" id="ARBA00001541"/>
    </source>
</evidence>
<evidence type="ECO:0000256" key="8">
    <source>
        <dbReference type="ARBA" id="ARBA00022679"/>
    </source>
</evidence>
<keyword evidence="12" id="KW-0378">Hydrolase</keyword>
<dbReference type="GO" id="GO:0032259">
    <property type="term" value="P:methylation"/>
    <property type="evidence" value="ECO:0007669"/>
    <property type="project" value="UniProtKB-KW"/>
</dbReference>
<dbReference type="CDD" id="cd16434">
    <property type="entry name" value="CheB-CheR_fusion"/>
    <property type="match status" value="1"/>
</dbReference>
<evidence type="ECO:0000313" key="20">
    <source>
        <dbReference type="EMBL" id="MBW4562823.1"/>
    </source>
</evidence>
<dbReference type="InterPro" id="IPR000014">
    <property type="entry name" value="PAS"/>
</dbReference>
<dbReference type="InterPro" id="IPR000780">
    <property type="entry name" value="CheR_MeTrfase"/>
</dbReference>
<dbReference type="SUPFAM" id="SSF52738">
    <property type="entry name" value="Methylesterase CheB, C-terminal domain"/>
    <property type="match status" value="1"/>
</dbReference>
<dbReference type="CDD" id="cd17580">
    <property type="entry name" value="REC_2_DhkD-like"/>
    <property type="match status" value="1"/>
</dbReference>
<dbReference type="SMART" id="SM00091">
    <property type="entry name" value="PAS"/>
    <property type="match status" value="2"/>
</dbReference>
<dbReference type="SUPFAM" id="SSF47757">
    <property type="entry name" value="Chemotaxis receptor methyltransferase CheR, N-terminal domain"/>
    <property type="match status" value="1"/>
</dbReference>
<dbReference type="PROSITE" id="PS50109">
    <property type="entry name" value="HIS_KIN"/>
    <property type="match status" value="1"/>
</dbReference>
<dbReference type="InterPro" id="IPR011006">
    <property type="entry name" value="CheY-like_superfamily"/>
</dbReference>
<dbReference type="InterPro" id="IPR036097">
    <property type="entry name" value="HisK_dim/P_sf"/>
</dbReference>
<dbReference type="EMBL" id="JAHHHN010000009">
    <property type="protein sequence ID" value="MBW4562823.1"/>
    <property type="molecule type" value="Genomic_DNA"/>
</dbReference>
<dbReference type="PROSITE" id="PS50122">
    <property type="entry name" value="CHEB"/>
    <property type="match status" value="1"/>
</dbReference>
<dbReference type="SMART" id="SM00138">
    <property type="entry name" value="MeTrc"/>
    <property type="match status" value="1"/>
</dbReference>
<keyword evidence="14" id="KW-0175">Coiled coil</keyword>
<dbReference type="Gene3D" id="1.10.155.10">
    <property type="entry name" value="Chemotaxis receptor methyltransferase CheR, N-terminal domain"/>
    <property type="match status" value="1"/>
</dbReference>
<comment type="similarity">
    <text evidence="3">In the N-terminal section; belongs to the phytochrome family.</text>
</comment>
<evidence type="ECO:0000259" key="16">
    <source>
        <dbReference type="PROSITE" id="PS50109"/>
    </source>
</evidence>
<feature type="domain" description="CheR-type methyltransferase" evidence="19">
    <location>
        <begin position="228"/>
        <end position="500"/>
    </location>
</feature>
<dbReference type="GO" id="GO:0000155">
    <property type="term" value="F:phosphorelay sensor kinase activity"/>
    <property type="evidence" value="ECO:0007669"/>
    <property type="project" value="InterPro"/>
</dbReference>
<keyword evidence="8" id="KW-0808">Transferase</keyword>
<dbReference type="Gene3D" id="3.30.565.10">
    <property type="entry name" value="Histidine kinase-like ATPase, C-terminal domain"/>
    <property type="match status" value="1"/>
</dbReference>
<dbReference type="InterPro" id="IPR022641">
    <property type="entry name" value="CheR_N"/>
</dbReference>
<evidence type="ECO:0000259" key="17">
    <source>
        <dbReference type="PROSITE" id="PS50110"/>
    </source>
</evidence>
<gene>
    <name evidence="20" type="ORF">KME32_17070</name>
</gene>
<dbReference type="PROSITE" id="PS50110">
    <property type="entry name" value="RESPONSE_REGULATORY"/>
    <property type="match status" value="1"/>
</dbReference>
<feature type="domain" description="CheB-type methylesterase" evidence="18">
    <location>
        <begin position="33"/>
        <end position="212"/>
    </location>
</feature>
<evidence type="ECO:0000256" key="3">
    <source>
        <dbReference type="ARBA" id="ARBA00006402"/>
    </source>
</evidence>
<dbReference type="FunFam" id="3.30.565.10:FF:000010">
    <property type="entry name" value="Sensor histidine kinase RcsC"/>
    <property type="match status" value="1"/>
</dbReference>
<dbReference type="PANTHER" id="PTHR24422:SF27">
    <property type="entry name" value="PROTEIN-GLUTAMATE O-METHYLTRANSFERASE"/>
    <property type="match status" value="1"/>
</dbReference>
<dbReference type="CDD" id="cd16922">
    <property type="entry name" value="HATPase_EvgS-ArcB-TorS-like"/>
    <property type="match status" value="1"/>
</dbReference>
<dbReference type="SUPFAM" id="SSF52172">
    <property type="entry name" value="CheY-like"/>
    <property type="match status" value="1"/>
</dbReference>
<dbReference type="Gene3D" id="3.30.450.20">
    <property type="entry name" value="PAS domain"/>
    <property type="match status" value="2"/>
</dbReference>
<evidence type="ECO:0000256" key="5">
    <source>
        <dbReference type="ARBA" id="ARBA00012534"/>
    </source>
</evidence>
<feature type="domain" description="Histidine kinase" evidence="16">
    <location>
        <begin position="1047"/>
        <end position="1265"/>
    </location>
</feature>
<dbReference type="Gene3D" id="3.40.50.180">
    <property type="entry name" value="Methylesterase CheB, C-terminal domain"/>
    <property type="match status" value="1"/>
</dbReference>
<feature type="active site" evidence="12">
    <location>
        <position position="161"/>
    </location>
</feature>
<dbReference type="InterPro" id="IPR029063">
    <property type="entry name" value="SAM-dependent_MTases_sf"/>
</dbReference>
<evidence type="ECO:0000259" key="19">
    <source>
        <dbReference type="PROSITE" id="PS50123"/>
    </source>
</evidence>
<keyword evidence="12" id="KW-0145">Chemotaxis</keyword>
<feature type="active site" evidence="12">
    <location>
        <position position="69"/>
    </location>
</feature>
<keyword evidence="6 13" id="KW-0597">Phosphoprotein</keyword>
<dbReference type="SUPFAM" id="SSF55785">
    <property type="entry name" value="PYP-like sensor domain (PAS domain)"/>
    <property type="match status" value="2"/>
</dbReference>
<dbReference type="GO" id="GO:0000156">
    <property type="term" value="F:phosphorelay response regulator activity"/>
    <property type="evidence" value="ECO:0007669"/>
    <property type="project" value="InterPro"/>
</dbReference>
<dbReference type="SMART" id="SM00388">
    <property type="entry name" value="HisKA"/>
    <property type="match status" value="1"/>
</dbReference>
<evidence type="ECO:0000259" key="18">
    <source>
        <dbReference type="PROSITE" id="PS50122"/>
    </source>
</evidence>
<dbReference type="Pfam" id="PF00072">
    <property type="entry name" value="Response_reg"/>
    <property type="match status" value="1"/>
</dbReference>
<feature type="modified residue" description="4-aspartylphosphate" evidence="13">
    <location>
        <position position="1350"/>
    </location>
</feature>
<feature type="region of interest" description="Disordered" evidence="15">
    <location>
        <begin position="660"/>
        <end position="682"/>
    </location>
</feature>
<dbReference type="Gene3D" id="1.10.287.130">
    <property type="match status" value="1"/>
</dbReference>
<keyword evidence="10" id="KW-0418">Kinase</keyword>
<evidence type="ECO:0000256" key="12">
    <source>
        <dbReference type="PROSITE-ProRule" id="PRU00050"/>
    </source>
</evidence>
<dbReference type="Gene3D" id="3.40.50.2300">
    <property type="match status" value="1"/>
</dbReference>
<dbReference type="InterPro" id="IPR035909">
    <property type="entry name" value="CheB_C"/>
</dbReference>
<dbReference type="InterPro" id="IPR036890">
    <property type="entry name" value="HATPase_C_sf"/>
</dbReference>
<dbReference type="InterPro" id="IPR050903">
    <property type="entry name" value="Bact_Chemotaxis_MeTrfase"/>
</dbReference>
<dbReference type="Proteomes" id="UP000715781">
    <property type="component" value="Unassembled WGS sequence"/>
</dbReference>
<dbReference type="InterPro" id="IPR013656">
    <property type="entry name" value="PAS_4"/>
</dbReference>
<reference evidence="20" key="2">
    <citation type="journal article" date="2022" name="Microbiol. Resour. Announc.">
        <title>Metagenome Sequencing to Explore Phylogenomics of Terrestrial Cyanobacteria.</title>
        <authorList>
            <person name="Ward R.D."/>
            <person name="Stajich J.E."/>
            <person name="Johansen J.R."/>
            <person name="Huntemann M."/>
            <person name="Clum A."/>
            <person name="Foster B."/>
            <person name="Foster B."/>
            <person name="Roux S."/>
            <person name="Palaniappan K."/>
            <person name="Varghese N."/>
            <person name="Mukherjee S."/>
            <person name="Reddy T.B.K."/>
            <person name="Daum C."/>
            <person name="Copeland A."/>
            <person name="Chen I.A."/>
            <person name="Ivanova N.N."/>
            <person name="Kyrpides N.C."/>
            <person name="Shapiro N."/>
            <person name="Eloe-Fadrosh E.A."/>
            <person name="Pietrasiak N."/>
        </authorList>
    </citation>
    <scope>NUCLEOTIDE SEQUENCE</scope>
    <source>
        <strain evidence="20">JT2-VF2</strain>
    </source>
</reference>
<evidence type="ECO:0000256" key="7">
    <source>
        <dbReference type="ARBA" id="ARBA00022603"/>
    </source>
</evidence>
<evidence type="ECO:0000256" key="10">
    <source>
        <dbReference type="ARBA" id="ARBA00022777"/>
    </source>
</evidence>
<dbReference type="InterPro" id="IPR035965">
    <property type="entry name" value="PAS-like_dom_sf"/>
</dbReference>
<protein>
    <recommendedName>
        <fullName evidence="11">Circadian input-output histidine kinase CikA</fullName>
        <ecNumber evidence="5">2.1.1.80</ecNumber>
        <ecNumber evidence="4">2.7.13.3</ecNumber>
    </recommendedName>
</protein>
<sequence>MTSRRPSRKSQSSSTPSEISNQEEKQQDNENKLFPIVGMGASAGGLEAFTQLLSNLPTDTGMAFVLIQHLAPHQKSLLSEILSRATEMPVIEVQDGISVEPNHVYVIPPNAKMTICKGVLKLSPRDKIRGINMTVDSFFCSLAEERGNKAIAVVLSGGDGDGARGLESIKAAGGITFAQCEDTAKVNSMPNTAVASGNVDFILPPEAIAQELANISNHPYLSCPLPVKSSEVLPESGDVLLKIFSLLRAATGVDFNQYKQTTLKRRILRRMVLYKLDNLEDYARYLQEHPTEINALYQDVLINVTEFFRDPESFEALKNKVFPIIAKDRTPDSPIRIWVAGCSTGEEAYSIAICLLEFLTDQIINTPIQLFASDVNETMINKARLGIYKPSDLANVSPERLQRFFVSVEGGYQISKPVRELCVFARQNLISDPPFSKLDLITCRNVLIYLGNPVQKKLLPIFHYGLNSTGFLMLGSSETVGEFTDLFTLVDRKSKIYSRKLVPTRLGMDLVASNYSLGKMDLQPTESENAWNDMEIHKVADQIVLNQYAPVGVIINNDLEILQFRGQTSAYLQPAPGRASLNLLKMAKAELRLELRTAIHQAKQQDKPVRKSGLQVTEDDRVRQVRIDVIPFKQSAAGESYFLVLFADIPQSTTPVLEVESDSAERTAVGTASPTGEGNRSFKLRRKQTPYEQEIIQLRQELATTKEYLQSIIEEQQATNQDLRAANEEILSSNEELQSTNEELETAKEEIQATNEELNTINEELQRRNIESTQVTNDLQNLLSNINIPILMLGADLQIRRFTPAAGIIFNLIPTDVGRPLSDIKHNLNLPDLEQQILEVIATLNFKAQEVQGQDGHWYDLRIRPYRTVDHKIEGAVVVLVDINNLKRSAEQLRQSKNYAEAIVDTVRESLVVLDLNLRVISANRSFYETFQVLPTETEQRLIFEIGNGQWNIPQLRSLLEEVLPSMAPFQDLEVEHTFEQIGHKIMRLNARRMPEIEDTSMILLVIEDITRRHQLEVERTQLLVQEQLARSAAETANRAKDEFLSVLSHELRNPLNSMLGWSQLLRTRKLNADTRNQALEAIERSAKIQAQLIGDLLDISRITSGRLRMDAELIELVPVIEAAIEVVHLSAAAKNIQIETRLDPDTRNILGDPSRLQQVVWNLLSNSIKFTPIGERIEITLEYLDFQAQIQVSDTGCGIKPEFLPYIFDRFRQADGSKRRSNPGMGLGLSIVRHLVELHGGTIDAHSLGEGQGATFTVKLPLPTNLPENAVPEVVEPVVSTDTPKVPVENIPSLEGLRVLVVDDEADIRLLFVTVLEARGVEVTAVGSASAALSTLLANPGWYDVLLSDIGMPGEDGYMLIRQVRALSAEQGGQIPAAALTAYARPEERREALSAGFQKHISKPVEPDQLLFVVASLSGRIADA</sequence>
<feature type="region of interest" description="Disordered" evidence="15">
    <location>
        <begin position="1"/>
        <end position="29"/>
    </location>
</feature>
<dbReference type="InterPro" id="IPR003594">
    <property type="entry name" value="HATPase_dom"/>
</dbReference>
<dbReference type="InterPro" id="IPR036804">
    <property type="entry name" value="CheR_N_sf"/>
</dbReference>
<dbReference type="GO" id="GO:0008983">
    <property type="term" value="F:protein-glutamate O-methyltransferase activity"/>
    <property type="evidence" value="ECO:0007669"/>
    <property type="project" value="UniProtKB-EC"/>
</dbReference>
<evidence type="ECO:0000256" key="4">
    <source>
        <dbReference type="ARBA" id="ARBA00012438"/>
    </source>
</evidence>
<dbReference type="SMART" id="SM00387">
    <property type="entry name" value="HATPase_c"/>
    <property type="match status" value="1"/>
</dbReference>
<evidence type="ECO:0000256" key="15">
    <source>
        <dbReference type="SAM" id="MobiDB-lite"/>
    </source>
</evidence>
<dbReference type="PROSITE" id="PS50123">
    <property type="entry name" value="CHER"/>
    <property type="match status" value="1"/>
</dbReference>
<dbReference type="Pfam" id="PF01739">
    <property type="entry name" value="CheR"/>
    <property type="match status" value="1"/>
</dbReference>
<dbReference type="InterPro" id="IPR000673">
    <property type="entry name" value="Sig_transdc_resp-reg_Me-estase"/>
</dbReference>
<dbReference type="Pfam" id="PF02518">
    <property type="entry name" value="HATPase_c"/>
    <property type="match status" value="1"/>
</dbReference>
<dbReference type="Pfam" id="PF08448">
    <property type="entry name" value="PAS_4"/>
    <property type="match status" value="1"/>
</dbReference>
<evidence type="ECO:0000256" key="13">
    <source>
        <dbReference type="PROSITE-ProRule" id="PRU00169"/>
    </source>
</evidence>
<evidence type="ECO:0000256" key="11">
    <source>
        <dbReference type="ARBA" id="ARBA00074306"/>
    </source>
</evidence>
<dbReference type="InterPro" id="IPR022642">
    <property type="entry name" value="CheR_C"/>
</dbReference>
<dbReference type="CDD" id="cd00082">
    <property type="entry name" value="HisKA"/>
    <property type="match status" value="1"/>
</dbReference>
<dbReference type="SUPFAM" id="SSF55874">
    <property type="entry name" value="ATPase domain of HSP90 chaperone/DNA topoisomerase II/histidine kinase"/>
    <property type="match status" value="1"/>
</dbReference>
<evidence type="ECO:0000256" key="14">
    <source>
        <dbReference type="SAM" id="Coils"/>
    </source>
</evidence>
<accession>A0A951PZY8</accession>
<comment type="catalytic activity">
    <reaction evidence="2">
        <text>L-glutamyl-[protein] + S-adenosyl-L-methionine = [protein]-L-glutamate 5-O-methyl ester + S-adenosyl-L-homocysteine</text>
        <dbReference type="Rhea" id="RHEA:24452"/>
        <dbReference type="Rhea" id="RHEA-COMP:10208"/>
        <dbReference type="Rhea" id="RHEA-COMP:10311"/>
        <dbReference type="ChEBI" id="CHEBI:29973"/>
        <dbReference type="ChEBI" id="CHEBI:57856"/>
        <dbReference type="ChEBI" id="CHEBI:59789"/>
        <dbReference type="ChEBI" id="CHEBI:82795"/>
        <dbReference type="EC" id="2.1.1.80"/>
    </reaction>
</comment>
<dbReference type="GO" id="GO:0008984">
    <property type="term" value="F:protein-glutamate methylesterase activity"/>
    <property type="evidence" value="ECO:0007669"/>
    <property type="project" value="InterPro"/>
</dbReference>
<evidence type="ECO:0000256" key="1">
    <source>
        <dbReference type="ARBA" id="ARBA00000085"/>
    </source>
</evidence>